<proteinExistence type="predicted"/>
<reference evidence="2 3" key="1">
    <citation type="journal article" date="2011" name="Stand. Genomic Sci.">
        <title>Non-contiguous finished genome sequence and contextual data of the filamentous soil bacterium Ktedonobacter racemifer type strain (SOSP1-21).</title>
        <authorList>
            <person name="Chang Y.J."/>
            <person name="Land M."/>
            <person name="Hauser L."/>
            <person name="Chertkov O."/>
            <person name="Del Rio T.G."/>
            <person name="Nolan M."/>
            <person name="Copeland A."/>
            <person name="Tice H."/>
            <person name="Cheng J.F."/>
            <person name="Lucas S."/>
            <person name="Han C."/>
            <person name="Goodwin L."/>
            <person name="Pitluck S."/>
            <person name="Ivanova N."/>
            <person name="Ovchinikova G."/>
            <person name="Pati A."/>
            <person name="Chen A."/>
            <person name="Palaniappan K."/>
            <person name="Mavromatis K."/>
            <person name="Liolios K."/>
            <person name="Brettin T."/>
            <person name="Fiebig A."/>
            <person name="Rohde M."/>
            <person name="Abt B."/>
            <person name="Goker M."/>
            <person name="Detter J.C."/>
            <person name="Woyke T."/>
            <person name="Bristow J."/>
            <person name="Eisen J.A."/>
            <person name="Markowitz V."/>
            <person name="Hugenholtz P."/>
            <person name="Kyrpides N.C."/>
            <person name="Klenk H.P."/>
            <person name="Lapidus A."/>
        </authorList>
    </citation>
    <scope>NUCLEOTIDE SEQUENCE [LARGE SCALE GENOMIC DNA]</scope>
    <source>
        <strain evidence="3">DSM 44963</strain>
    </source>
</reference>
<dbReference type="RefSeq" id="WP_007905052.1">
    <property type="nucleotide sequence ID" value="NZ_ADVG01000001.1"/>
</dbReference>
<evidence type="ECO:0000313" key="2">
    <source>
        <dbReference type="EMBL" id="EFH88860.1"/>
    </source>
</evidence>
<evidence type="ECO:0000313" key="3">
    <source>
        <dbReference type="Proteomes" id="UP000004508"/>
    </source>
</evidence>
<sequence length="504" mass="56981">MSDRFAPNSSRVRPVLEKLKNDGYGEYLAKAYFTITHTNSKTKSVSDIERDLLARMDMGPSTPWVLYDLFSELMKSSPLASRQALREKIKIETGYMYERLRITIDGHWQITWEVDPDADSEYKEVALNWYIPPNQDSAPIVPLAIIDCIASSVLLLRQNLVLPAATNLSIALEAALWDALTYSGFSRYSEQLTYISVKWNIKKTADKFLLWIEGADKSVKDLSTNDGSPFTETLNLRKLQSRDSSEVVGLRVEVNKKLASFLVSDKVEATEQIKDRGFSVAIQKARREKLKCIEEIVPDFLDSTLVSLRNNLVHLPSQGKLDQPIPIEGQSSLQNVDDLRTNIRFVRSLLYKVVDIINTVYADQVQPVDDESSTGLAEATNRVNNNEKTAAEFLNQSPADLKARFELTKGFLLSLGKDVQMSSRKTYFAFKRTKNFACVEVHPQAKCIVIYVKVDPDSISLEKGFTRDVRNIGHYGTGNLEITIRSNEDLDRAKKNLLKSYEAN</sequence>
<dbReference type="InParanoid" id="D6TGT1"/>
<dbReference type="STRING" id="485913.Krac_10364"/>
<organism evidence="2 3">
    <name type="scientific">Ktedonobacter racemifer DSM 44963</name>
    <dbReference type="NCBI Taxonomy" id="485913"/>
    <lineage>
        <taxon>Bacteria</taxon>
        <taxon>Bacillati</taxon>
        <taxon>Chloroflexota</taxon>
        <taxon>Ktedonobacteria</taxon>
        <taxon>Ktedonobacterales</taxon>
        <taxon>Ktedonobacteraceae</taxon>
        <taxon>Ktedonobacter</taxon>
    </lineage>
</organism>
<dbReference type="Pfam" id="PF18899">
    <property type="entry name" value="DUF5655"/>
    <property type="match status" value="1"/>
</dbReference>
<keyword evidence="3" id="KW-1185">Reference proteome</keyword>
<dbReference type="eggNOG" id="COG3586">
    <property type="taxonomic scope" value="Bacteria"/>
</dbReference>
<dbReference type="EMBL" id="ADVG01000001">
    <property type="protein sequence ID" value="EFH88860.1"/>
    <property type="molecule type" value="Genomic_DNA"/>
</dbReference>
<accession>D6TGT1</accession>
<dbReference type="InterPro" id="IPR043714">
    <property type="entry name" value="DUF5655"/>
</dbReference>
<dbReference type="AlphaFoldDB" id="D6TGT1"/>
<gene>
    <name evidence="2" type="ORF">Krac_10364</name>
</gene>
<protein>
    <recommendedName>
        <fullName evidence="1">DUF5655 domain-containing protein</fullName>
    </recommendedName>
</protein>
<feature type="domain" description="DUF5655" evidence="1">
    <location>
        <begin position="392"/>
        <end position="501"/>
    </location>
</feature>
<dbReference type="OrthoDB" id="9798761at2"/>
<name>D6TGT1_KTERA</name>
<evidence type="ECO:0000259" key="1">
    <source>
        <dbReference type="Pfam" id="PF18899"/>
    </source>
</evidence>
<dbReference type="Proteomes" id="UP000004508">
    <property type="component" value="Unassembled WGS sequence"/>
</dbReference>
<comment type="caution">
    <text evidence="2">The sequence shown here is derived from an EMBL/GenBank/DDBJ whole genome shotgun (WGS) entry which is preliminary data.</text>
</comment>